<comment type="caution">
    <text evidence="2">The sequence shown here is derived from an EMBL/GenBank/DDBJ whole genome shotgun (WGS) entry which is preliminary data.</text>
</comment>
<dbReference type="AlphaFoldDB" id="A0A3S5CN64"/>
<accession>A0A3S5CN64</accession>
<feature type="region of interest" description="Disordered" evidence="1">
    <location>
        <begin position="97"/>
        <end position="128"/>
    </location>
</feature>
<dbReference type="Proteomes" id="UP000784294">
    <property type="component" value="Unassembled WGS sequence"/>
</dbReference>
<protein>
    <submittedName>
        <fullName evidence="2">Uncharacterized protein</fullName>
    </submittedName>
</protein>
<feature type="region of interest" description="Disordered" evidence="1">
    <location>
        <begin position="1"/>
        <end position="43"/>
    </location>
</feature>
<keyword evidence="3" id="KW-1185">Reference proteome</keyword>
<evidence type="ECO:0000256" key="1">
    <source>
        <dbReference type="SAM" id="MobiDB-lite"/>
    </source>
</evidence>
<reference evidence="2" key="1">
    <citation type="submission" date="2018-11" db="EMBL/GenBank/DDBJ databases">
        <authorList>
            <consortium name="Pathogen Informatics"/>
        </authorList>
    </citation>
    <scope>NUCLEOTIDE SEQUENCE</scope>
</reference>
<feature type="compositionally biased region" description="Basic and acidic residues" evidence="1">
    <location>
        <begin position="1"/>
        <end position="14"/>
    </location>
</feature>
<evidence type="ECO:0000313" key="3">
    <source>
        <dbReference type="Proteomes" id="UP000784294"/>
    </source>
</evidence>
<dbReference type="EMBL" id="CAAALY010248071">
    <property type="protein sequence ID" value="VEL34640.1"/>
    <property type="molecule type" value="Genomic_DNA"/>
</dbReference>
<organism evidence="2 3">
    <name type="scientific">Protopolystoma xenopodis</name>
    <dbReference type="NCBI Taxonomy" id="117903"/>
    <lineage>
        <taxon>Eukaryota</taxon>
        <taxon>Metazoa</taxon>
        <taxon>Spiralia</taxon>
        <taxon>Lophotrochozoa</taxon>
        <taxon>Platyhelminthes</taxon>
        <taxon>Monogenea</taxon>
        <taxon>Polyopisthocotylea</taxon>
        <taxon>Polystomatidea</taxon>
        <taxon>Polystomatidae</taxon>
        <taxon>Protopolystoma</taxon>
    </lineage>
</organism>
<feature type="compositionally biased region" description="Polar residues" evidence="1">
    <location>
        <begin position="114"/>
        <end position="128"/>
    </location>
</feature>
<sequence>MTESDLLRDTRGRGADSGLRRPGTGRPVLMAETTSRMGEAEAGRLRPDCFQEVVEFSRAEPGLKPAVVAARRQTRLNSVLDGLMKIRLQERERDRKIDEVRESRHSRNAINIGDESTSINRQHQIGST</sequence>
<name>A0A3S5CN64_9PLAT</name>
<proteinExistence type="predicted"/>
<evidence type="ECO:0000313" key="2">
    <source>
        <dbReference type="EMBL" id="VEL34640.1"/>
    </source>
</evidence>
<gene>
    <name evidence="2" type="ORF">PXEA_LOCUS28080</name>
</gene>